<dbReference type="AlphaFoldDB" id="A0A1I5A1H5"/>
<evidence type="ECO:0000313" key="2">
    <source>
        <dbReference type="Proteomes" id="UP000199036"/>
    </source>
</evidence>
<keyword evidence="2" id="KW-1185">Reference proteome</keyword>
<proteinExistence type="predicted"/>
<evidence type="ECO:0000313" key="1">
    <source>
        <dbReference type="EMBL" id="SFN56365.1"/>
    </source>
</evidence>
<protein>
    <submittedName>
        <fullName evidence="1">Uncharacterized protein</fullName>
    </submittedName>
</protein>
<dbReference type="RefSeq" id="WP_143095601.1">
    <property type="nucleotide sequence ID" value="NZ_FOVI01000007.1"/>
</dbReference>
<gene>
    <name evidence="1" type="ORF">SAMN05421741_10766</name>
</gene>
<dbReference type="EMBL" id="FOVI01000007">
    <property type="protein sequence ID" value="SFN56365.1"/>
    <property type="molecule type" value="Genomic_DNA"/>
</dbReference>
<dbReference type="OrthoDB" id="1346136at2"/>
<dbReference type="Proteomes" id="UP000199036">
    <property type="component" value="Unassembled WGS sequence"/>
</dbReference>
<sequence length="222" mass="25481">MKKLLSIFAILCVVSCSSDDNVINPCNEQVVSYYQKDQQLVNDIKNNVIAIEFDYRVSDNVISNRLKEISLFDLPLNSEGIITAIYPDMFSTYTAKVVFGYFKEGNLSCEKLNEYISQIQNISEVHNVRKVIEGSNKYSIMKETNIIVVKLQNESEISALQIQADKYGYIVTENDPMNMNNNQEFVYYLIDESSKKSIIEMAKMLSQAIKYEYISPQFTNFG</sequence>
<organism evidence="1 2">
    <name type="scientific">Paenimyroides ummariense</name>
    <dbReference type="NCBI Taxonomy" id="913024"/>
    <lineage>
        <taxon>Bacteria</taxon>
        <taxon>Pseudomonadati</taxon>
        <taxon>Bacteroidota</taxon>
        <taxon>Flavobacteriia</taxon>
        <taxon>Flavobacteriales</taxon>
        <taxon>Flavobacteriaceae</taxon>
        <taxon>Paenimyroides</taxon>
    </lineage>
</organism>
<accession>A0A1I5A1H5</accession>
<reference evidence="2" key="1">
    <citation type="submission" date="2016-10" db="EMBL/GenBank/DDBJ databases">
        <authorList>
            <person name="Varghese N."/>
            <person name="Submissions S."/>
        </authorList>
    </citation>
    <scope>NUCLEOTIDE SEQUENCE [LARGE SCALE GENOMIC DNA]</scope>
    <source>
        <strain evidence="2">DS-12</strain>
    </source>
</reference>
<name>A0A1I5A1H5_9FLAO</name>